<evidence type="ECO:0000313" key="2">
    <source>
        <dbReference type="Proteomes" id="UP000233469"/>
    </source>
</evidence>
<reference evidence="1 2" key="1">
    <citation type="submission" date="2016-04" db="EMBL/GenBank/DDBJ databases">
        <title>Genome analyses suggest a sexual origin of heterokaryosis in a supposedly ancient asexual fungus.</title>
        <authorList>
            <person name="Ropars J."/>
            <person name="Sedzielewska K."/>
            <person name="Noel J."/>
            <person name="Charron P."/>
            <person name="Farinelli L."/>
            <person name="Marton T."/>
            <person name="Kruger M."/>
            <person name="Pelin A."/>
            <person name="Brachmann A."/>
            <person name="Corradi N."/>
        </authorList>
    </citation>
    <scope>NUCLEOTIDE SEQUENCE [LARGE SCALE GENOMIC DNA]</scope>
    <source>
        <strain evidence="1 2">C2</strain>
    </source>
</reference>
<gene>
    <name evidence="1" type="ORF">RhiirC2_664937</name>
</gene>
<sequence length="121" mass="12741">TTGKICLKSPPITKTMPPNGLSTSVISLNVLSTASKVNLCAIGASSQMINFVILINLANSDCLLIFNVEFSNNLIGILNLECAVLPPFSNNAAIPDEATAIAILDSDLTLAKIILNKKVFP</sequence>
<accession>A0A2N1MVR6</accession>
<proteinExistence type="predicted"/>
<protein>
    <submittedName>
        <fullName evidence="1">Uncharacterized protein</fullName>
    </submittedName>
</protein>
<dbReference type="VEuPathDB" id="FungiDB:RhiirA1_343962"/>
<organism evidence="1 2">
    <name type="scientific">Rhizophagus irregularis</name>
    <dbReference type="NCBI Taxonomy" id="588596"/>
    <lineage>
        <taxon>Eukaryota</taxon>
        <taxon>Fungi</taxon>
        <taxon>Fungi incertae sedis</taxon>
        <taxon>Mucoromycota</taxon>
        <taxon>Glomeromycotina</taxon>
        <taxon>Glomeromycetes</taxon>
        <taxon>Glomerales</taxon>
        <taxon>Glomeraceae</taxon>
        <taxon>Rhizophagus</taxon>
    </lineage>
</organism>
<feature type="non-terminal residue" evidence="1">
    <location>
        <position position="1"/>
    </location>
</feature>
<comment type="caution">
    <text evidence="1">The sequence shown here is derived from an EMBL/GenBank/DDBJ whole genome shotgun (WGS) entry which is preliminary data.</text>
</comment>
<dbReference type="Proteomes" id="UP000233469">
    <property type="component" value="Unassembled WGS sequence"/>
</dbReference>
<dbReference type="AlphaFoldDB" id="A0A2N1MVR6"/>
<name>A0A2N1MVR6_9GLOM</name>
<reference evidence="1 2" key="2">
    <citation type="submission" date="2017-10" db="EMBL/GenBank/DDBJ databases">
        <title>Extensive intraspecific genome diversity in a model arbuscular mycorrhizal fungus.</title>
        <authorList>
            <person name="Chen E.C.H."/>
            <person name="Morin E."/>
            <person name="Baudet D."/>
            <person name="Noel J."/>
            <person name="Ndikumana S."/>
            <person name="Charron P."/>
            <person name="St-Onge C."/>
            <person name="Giorgi J."/>
            <person name="Grigoriev I.V."/>
            <person name="Roux C."/>
            <person name="Martin F.M."/>
            <person name="Corradi N."/>
        </authorList>
    </citation>
    <scope>NUCLEOTIDE SEQUENCE [LARGE SCALE GENOMIC DNA]</scope>
    <source>
        <strain evidence="1 2">C2</strain>
    </source>
</reference>
<evidence type="ECO:0000313" key="1">
    <source>
        <dbReference type="EMBL" id="PKK65716.1"/>
    </source>
</evidence>
<dbReference type="EMBL" id="LLXL01001209">
    <property type="protein sequence ID" value="PKK65716.1"/>
    <property type="molecule type" value="Genomic_DNA"/>
</dbReference>